<gene>
    <name evidence="2" type="ORF">ERS852572_03455</name>
</gene>
<dbReference type="STRING" id="166486.ERS852572_03455"/>
<protein>
    <recommendedName>
        <fullName evidence="1">Putative component of 'biosynthetic module' domain-containing protein</fullName>
    </recommendedName>
</protein>
<feature type="domain" description="Putative component of 'biosynthetic module'" evidence="1">
    <location>
        <begin position="253"/>
        <end position="487"/>
    </location>
</feature>
<dbReference type="InterPro" id="IPR025647">
    <property type="entry name" value="YceG_bac"/>
</dbReference>
<organism evidence="2 3">
    <name type="scientific">Roseburia intestinalis</name>
    <dbReference type="NCBI Taxonomy" id="166486"/>
    <lineage>
        <taxon>Bacteria</taxon>
        <taxon>Bacillati</taxon>
        <taxon>Bacillota</taxon>
        <taxon>Clostridia</taxon>
        <taxon>Lachnospirales</taxon>
        <taxon>Lachnospiraceae</taxon>
        <taxon>Roseburia</taxon>
    </lineage>
</organism>
<dbReference type="Proteomes" id="UP000095350">
    <property type="component" value="Unassembled WGS sequence"/>
</dbReference>
<dbReference type="OrthoDB" id="2421008at2"/>
<name>A0A173VVC5_9FIRM</name>
<accession>A0A173VVC5</accession>
<dbReference type="AlphaFoldDB" id="A0A173VVC5"/>
<feature type="domain" description="Putative component of 'biosynthetic module'" evidence="1">
    <location>
        <begin position="21"/>
        <end position="212"/>
    </location>
</feature>
<evidence type="ECO:0000313" key="3">
    <source>
        <dbReference type="Proteomes" id="UP000095350"/>
    </source>
</evidence>
<dbReference type="RefSeq" id="WP_055195938.1">
    <property type="nucleotide sequence ID" value="NZ_CABIYH010000036.1"/>
</dbReference>
<dbReference type="PaxDb" id="166486-ERS852572_03455"/>
<dbReference type="EMBL" id="CYXZ01000036">
    <property type="protein sequence ID" value="CUN30117.1"/>
    <property type="molecule type" value="Genomic_DNA"/>
</dbReference>
<proteinExistence type="predicted"/>
<sequence>MLEHKKIRSLDDYFADLNGRQSREVYFYRINGYTEKIGDFIKKYYDTARRAGVVIEGKIPNPDEKNLAYYSEIMGMDFQMNPSFISNGLKKWLPRMNDLQRQNVADSIYDSLDTMRQNGKTENMLKNAYIKFMCWLYYKFERILNQLGANELPKILYEGDISNYELMLISILSNAGSDVVLLQYHGDAGYLKSDPASVLSDDLQMERMTAFPEGYCLKKVREAIQNDFEKERLYGSLPSVNNCTNAWIDGKGFEDIKKSVLTRGTDPRFFYNCFYRINGAEDKLTYANELFQLQLELKNAGRKMVIVNGEIERPTPDEIAEIRRRNYAKTDQLIMDLSTNIKYPANLELQKIMHKTFVDILLAESGKEGDNLNRLTSKAVYLLCWLKRYLPFLFSNWKMPEIGCFIHMGGCQNENEALFLRFLARLPVDVVILCPNRNIPCQLTDPLLYELNYEESLTMDRYPEESSQVKMGTVAYHAERELDTLMYQDTGMYRNMQYGKANIISLQTMYEEIKILWDQELKYRPDFSVVDGVVNIPVIFAKVSGVKDGHTAGYWTSVKELVTEDTVVIKRAPYIEPMAPNPMKMYAAEFFKNGKLQRNKIKAHPKYPYGILREDIQEMILDKMQLLIDQKLIRGIGGNGMEYTVIAQVLNLPKDIVRLIQKFDLTWKNPKLIYINTSETVISLEDSILTVFLHLMGFDIVFFVPTGYQSIEKYFNGQLMEEHQIGEYKYDLQVPDLNSISFNNTRHTWRDKFFKRGN</sequence>
<evidence type="ECO:0000313" key="2">
    <source>
        <dbReference type="EMBL" id="CUN30117.1"/>
    </source>
</evidence>
<dbReference type="Pfam" id="PF14266">
    <property type="entry name" value="YceG_bac"/>
    <property type="match status" value="3"/>
</dbReference>
<evidence type="ECO:0000259" key="1">
    <source>
        <dbReference type="Pfam" id="PF14266"/>
    </source>
</evidence>
<reference evidence="2 3" key="1">
    <citation type="submission" date="2015-09" db="EMBL/GenBank/DDBJ databases">
        <authorList>
            <consortium name="Pathogen Informatics"/>
        </authorList>
    </citation>
    <scope>NUCLEOTIDE SEQUENCE [LARGE SCALE GENOMIC DNA]</scope>
    <source>
        <strain evidence="2 3">2789STDY5834960</strain>
    </source>
</reference>
<feature type="domain" description="Putative component of 'biosynthetic module'" evidence="1">
    <location>
        <begin position="508"/>
        <end position="723"/>
    </location>
</feature>